<dbReference type="PANTHER" id="PTHR30547:SF0">
    <property type="entry name" value="BLR8175 PROTEIN"/>
    <property type="match status" value="1"/>
</dbReference>
<feature type="coiled-coil region" evidence="1">
    <location>
        <begin position="4"/>
        <end position="31"/>
    </location>
</feature>
<dbReference type="PANTHER" id="PTHR30547">
    <property type="entry name" value="UNCHARACTERIZED PROTEIN YHCG-RELATED"/>
    <property type="match status" value="1"/>
</dbReference>
<sequence>METENTYIQLLTELKQKIRQAQQRVALSVNTEMLVLYWSIGIDISIKIKEASWGAKIIDQISKDLRNEFPDSKGFSVRNLKYMRAFADAYPDFLHEDVSKSEKAIVQPPVAQLQSTDNQQHKFAQGALAQVNHPILQPLVALIAWTHHTIILDKIKSADDRLFYIRKTAENGWTKSVLTFQIESRGWKKWRNLLCNIMHLYICLV</sequence>
<comment type="caution">
    <text evidence="3">The sequence shown here is derived from an EMBL/GenBank/DDBJ whole genome shotgun (WGS) entry which is preliminary data.</text>
</comment>
<dbReference type="OrthoDB" id="9801263at2"/>
<proteinExistence type="predicted"/>
<evidence type="ECO:0000313" key="3">
    <source>
        <dbReference type="EMBL" id="TJZ63293.1"/>
    </source>
</evidence>
<dbReference type="InterPro" id="IPR053148">
    <property type="entry name" value="PD-DEXK-like_domain"/>
</dbReference>
<gene>
    <name evidence="3" type="ORF">FAZ15_03150</name>
</gene>
<name>A0A4U0P760_9SPHI</name>
<dbReference type="RefSeq" id="WP_136899836.1">
    <property type="nucleotide sequence ID" value="NZ_SUME01000001.1"/>
</dbReference>
<feature type="domain" description="YhcG N-terminal" evidence="2">
    <location>
        <begin position="132"/>
        <end position="187"/>
    </location>
</feature>
<keyword evidence="1" id="KW-0175">Coiled coil</keyword>
<protein>
    <submittedName>
        <fullName evidence="3">DUF1016 domain-containing protein</fullName>
    </submittedName>
</protein>
<organism evidence="3 4">
    <name type="scientific">Sphingobacterium olei</name>
    <dbReference type="NCBI Taxonomy" id="2571155"/>
    <lineage>
        <taxon>Bacteria</taxon>
        <taxon>Pseudomonadati</taxon>
        <taxon>Bacteroidota</taxon>
        <taxon>Sphingobacteriia</taxon>
        <taxon>Sphingobacteriales</taxon>
        <taxon>Sphingobacteriaceae</taxon>
        <taxon>Sphingobacterium</taxon>
    </lineage>
</organism>
<keyword evidence="4" id="KW-1185">Reference proteome</keyword>
<reference evidence="3 4" key="1">
    <citation type="submission" date="2019-04" db="EMBL/GenBank/DDBJ databases">
        <title>Sphingobacterium olei sp. nov., isolated from oil-contaminated soil.</title>
        <authorList>
            <person name="Liu B."/>
        </authorList>
    </citation>
    <scope>NUCLEOTIDE SEQUENCE [LARGE SCALE GENOMIC DNA]</scope>
    <source>
        <strain evidence="3 4">HAL-9</strain>
    </source>
</reference>
<dbReference type="Proteomes" id="UP000306808">
    <property type="component" value="Unassembled WGS sequence"/>
</dbReference>
<dbReference type="Pfam" id="PF17761">
    <property type="entry name" value="DUF1016_N"/>
    <property type="match status" value="2"/>
</dbReference>
<evidence type="ECO:0000256" key="1">
    <source>
        <dbReference type="SAM" id="Coils"/>
    </source>
</evidence>
<feature type="domain" description="YhcG N-terminal" evidence="2">
    <location>
        <begin position="13"/>
        <end position="93"/>
    </location>
</feature>
<evidence type="ECO:0000259" key="2">
    <source>
        <dbReference type="Pfam" id="PF17761"/>
    </source>
</evidence>
<dbReference type="AlphaFoldDB" id="A0A4U0P760"/>
<dbReference type="InterPro" id="IPR041527">
    <property type="entry name" value="YhcG_N"/>
</dbReference>
<evidence type="ECO:0000313" key="4">
    <source>
        <dbReference type="Proteomes" id="UP000306808"/>
    </source>
</evidence>
<accession>A0A4U0P760</accession>
<dbReference type="EMBL" id="SUME01000001">
    <property type="protein sequence ID" value="TJZ63293.1"/>
    <property type="molecule type" value="Genomic_DNA"/>
</dbReference>